<organism evidence="2 3">
    <name type="scientific">Pseudaquabacterium terrae</name>
    <dbReference type="NCBI Taxonomy" id="2732868"/>
    <lineage>
        <taxon>Bacteria</taxon>
        <taxon>Pseudomonadati</taxon>
        <taxon>Pseudomonadota</taxon>
        <taxon>Betaproteobacteria</taxon>
        <taxon>Burkholderiales</taxon>
        <taxon>Sphaerotilaceae</taxon>
        <taxon>Pseudaquabacterium</taxon>
    </lineage>
</organism>
<evidence type="ECO:0000313" key="2">
    <source>
        <dbReference type="EMBL" id="NRF72492.1"/>
    </source>
</evidence>
<dbReference type="Pfam" id="PF13701">
    <property type="entry name" value="DDE_Tnp_1_4"/>
    <property type="match status" value="1"/>
</dbReference>
<accession>A0ABX2EV21</accession>
<comment type="caution">
    <text evidence="2">The sequence shown here is derived from an EMBL/GenBank/DDBJ whole genome shotgun (WGS) entry which is preliminary data.</text>
</comment>
<proteinExistence type="predicted"/>
<gene>
    <name evidence="2" type="ORF">HLB44_36660</name>
</gene>
<sequence length="445" mass="50494">MPNPECTGQGELDLGVIDCGRLGRRVVEGRFDGGSMTSDAGVMLLSATDRRLGLIEAAARCIADPRNPLLITHAVRDMLRQRVYALAQGWEDLNDHKTLRCDVAMQTAVGVDREVASAPTLCRLESWADRATAVRLHAVLVEQFIASFKQPPEELVLDFDATDNPLHGQQEGRFFHGYYDCYCYLPLYVFCGQQLLCAYLRSSRIDGALHAAAILKLLVRRLRQQWPEVRIIFRADSGFCRRRIMNWCERAGVGYVIGLARNPRLEQQVEYAQLALQDQYERSGAKQRWVSEFSYAAKTWTHERRVITRLEWGSQGGNPRFVVTNLDHRPEDLYDELYCQRGEAENRIKEAQIGLFATRTSCHYFVANQLRVLLAALAYVLIERLRALALCGTELATAQIDTLRIRLLKLGAVVTRNTRRIRLYFASNWPSAATFAHAMRVLNSA</sequence>
<evidence type="ECO:0000313" key="3">
    <source>
        <dbReference type="Proteomes" id="UP000737171"/>
    </source>
</evidence>
<dbReference type="InterPro" id="IPR025668">
    <property type="entry name" value="Tnp_DDE_dom"/>
</dbReference>
<feature type="domain" description="Transposase DDE" evidence="1">
    <location>
        <begin position="23"/>
        <end position="443"/>
    </location>
</feature>
<name>A0ABX2EV21_9BURK</name>
<protein>
    <submittedName>
        <fullName evidence="2">IS1380 family transposase</fullName>
    </submittedName>
</protein>
<dbReference type="EMBL" id="JABRWJ010000050">
    <property type="protein sequence ID" value="NRF72492.1"/>
    <property type="molecule type" value="Genomic_DNA"/>
</dbReference>
<dbReference type="Proteomes" id="UP000737171">
    <property type="component" value="Unassembled WGS sequence"/>
</dbReference>
<evidence type="ECO:0000259" key="1">
    <source>
        <dbReference type="Pfam" id="PF13701"/>
    </source>
</evidence>
<dbReference type="RefSeq" id="WP_173135798.1">
    <property type="nucleotide sequence ID" value="NZ_JABRWJ010000050.1"/>
</dbReference>
<dbReference type="NCBIfam" id="NF033539">
    <property type="entry name" value="transpos_IS1380"/>
    <property type="match status" value="1"/>
</dbReference>
<keyword evidence="3" id="KW-1185">Reference proteome</keyword>
<dbReference type="InterPro" id="IPR047960">
    <property type="entry name" value="Transpos_IS1380"/>
</dbReference>
<reference evidence="2 3" key="1">
    <citation type="submission" date="2020-05" db="EMBL/GenBank/DDBJ databases">
        <title>Aquincola sp. isolate from soil.</title>
        <authorList>
            <person name="Han J."/>
            <person name="Kim D.-U."/>
        </authorList>
    </citation>
    <scope>NUCLEOTIDE SEQUENCE [LARGE SCALE GENOMIC DNA]</scope>
    <source>
        <strain evidence="2 3">S2</strain>
    </source>
</reference>